<dbReference type="InterPro" id="IPR011045">
    <property type="entry name" value="N2O_reductase_N"/>
</dbReference>
<evidence type="ECO:0000313" key="4">
    <source>
        <dbReference type="EMBL" id="MFD2571278.1"/>
    </source>
</evidence>
<dbReference type="Gene3D" id="2.130.10.10">
    <property type="entry name" value="YVTN repeat-like/Quinoprotein amine dehydrogenase"/>
    <property type="match status" value="2"/>
</dbReference>
<dbReference type="RefSeq" id="WP_381522670.1">
    <property type="nucleotide sequence ID" value="NZ_JBHULN010000006.1"/>
</dbReference>
<keyword evidence="3" id="KW-0732">Signal</keyword>
<dbReference type="EMBL" id="JBHULN010000006">
    <property type="protein sequence ID" value="MFD2571278.1"/>
    <property type="molecule type" value="Genomic_DNA"/>
</dbReference>
<proteinExistence type="predicted"/>
<feature type="region of interest" description="Disordered" evidence="2">
    <location>
        <begin position="233"/>
        <end position="254"/>
    </location>
</feature>
<dbReference type="InterPro" id="IPR015943">
    <property type="entry name" value="WD40/YVTN_repeat-like_dom_sf"/>
</dbReference>
<dbReference type="SUPFAM" id="SSF53649">
    <property type="entry name" value="Alkaline phosphatase-like"/>
    <property type="match status" value="1"/>
</dbReference>
<gene>
    <name evidence="4" type="ORF">ACFSUS_11585</name>
</gene>
<comment type="caution">
    <text evidence="4">The sequence shown here is derived from an EMBL/GenBank/DDBJ whole genome shotgun (WGS) entry which is preliminary data.</text>
</comment>
<dbReference type="SUPFAM" id="SSF50974">
    <property type="entry name" value="Nitrous oxide reductase, N-terminal domain"/>
    <property type="match status" value="1"/>
</dbReference>
<dbReference type="Proteomes" id="UP001597469">
    <property type="component" value="Unassembled WGS sequence"/>
</dbReference>
<name>A0ABW5M2K4_9BACT</name>
<keyword evidence="5" id="KW-1185">Reference proteome</keyword>
<accession>A0ABW5M2K4</accession>
<protein>
    <submittedName>
        <fullName evidence="4">Bifunctional YncE family protein/alkaline phosphatase family protein</fullName>
    </submittedName>
</protein>
<evidence type="ECO:0000256" key="2">
    <source>
        <dbReference type="SAM" id="MobiDB-lite"/>
    </source>
</evidence>
<dbReference type="Gene3D" id="3.40.720.10">
    <property type="entry name" value="Alkaline Phosphatase, subunit A"/>
    <property type="match status" value="1"/>
</dbReference>
<dbReference type="PANTHER" id="PTHR47197:SF3">
    <property type="entry name" value="DIHYDRO-HEME D1 DEHYDROGENASE"/>
    <property type="match status" value="1"/>
</dbReference>
<feature type="signal peptide" evidence="3">
    <location>
        <begin position="1"/>
        <end position="21"/>
    </location>
</feature>
<reference evidence="5" key="1">
    <citation type="journal article" date="2019" name="Int. J. Syst. Evol. Microbiol.">
        <title>The Global Catalogue of Microorganisms (GCM) 10K type strain sequencing project: providing services to taxonomists for standard genome sequencing and annotation.</title>
        <authorList>
            <consortium name="The Broad Institute Genomics Platform"/>
            <consortium name="The Broad Institute Genome Sequencing Center for Infectious Disease"/>
            <person name="Wu L."/>
            <person name="Ma J."/>
        </authorList>
    </citation>
    <scope>NUCLEOTIDE SEQUENCE [LARGE SCALE GENOMIC DNA]</scope>
    <source>
        <strain evidence="5">KCTC 42805</strain>
    </source>
</reference>
<feature type="chain" id="PRO_5047187800" evidence="3">
    <location>
        <begin position="22"/>
        <end position="898"/>
    </location>
</feature>
<evidence type="ECO:0000313" key="5">
    <source>
        <dbReference type="Proteomes" id="UP001597469"/>
    </source>
</evidence>
<dbReference type="PANTHER" id="PTHR47197">
    <property type="entry name" value="PROTEIN NIRF"/>
    <property type="match status" value="1"/>
</dbReference>
<evidence type="ECO:0000256" key="3">
    <source>
        <dbReference type="SAM" id="SignalP"/>
    </source>
</evidence>
<organism evidence="4 5">
    <name type="scientific">Spirosoma soli</name>
    <dbReference type="NCBI Taxonomy" id="1770529"/>
    <lineage>
        <taxon>Bacteria</taxon>
        <taxon>Pseudomonadati</taxon>
        <taxon>Bacteroidota</taxon>
        <taxon>Cytophagia</taxon>
        <taxon>Cytophagales</taxon>
        <taxon>Cytophagaceae</taxon>
        <taxon>Spirosoma</taxon>
    </lineage>
</organism>
<dbReference type="InterPro" id="IPR011964">
    <property type="entry name" value="YVTN_b-propeller_repeat"/>
</dbReference>
<dbReference type="InterPro" id="IPR007312">
    <property type="entry name" value="Phosphoesterase"/>
</dbReference>
<sequence>MKPFRFRIVCLLLAVSLSAVAQQRAYRHRSDKQTLADRSPTIMPYNRLAKSAGTVLTYGDPRQENHTLDVALLPGGTQAVVEDRYGIAVIDRASQKIVHRWSFRDLPDYKALMSTFSGIEAFVYQNQTYIVWGASEREKGKSGVMVAKWAEGKVGQVDMIPFGPVAPSPLALPNDVAVSFEGDECYLYVVLNGNNQLAKVRFKDRSVVWTVPTGVAPFGVALVNNKLYVSNWGGPRTGGPRPDGPRTGSAQGETAGVPYGEAFINPKTGATRQGTVSVFNPANGQSIKEIEVGLHPNALVVRPDKRALYVANGNSDNISVIDPATDAVTGQIPIGLFASDSTLIGSSPNGLAIDEAGNTLFVANGLDHAVAVVTLGEKPTVAGYIPTEAYPSGMLWTNNTLYVTNLEARGARVANQTPELKKRFPNMPKSAKGAYNAHEQLASLSIIPVPNPAQLATYTKQVKTMNLTFRQQLSKLLPRPNIRPVPVPERTGEPSVFKHVIYIIKENRTYDQVYGDLKQGRGMPSLCIYGDSITPNQHKLALTYSLLDNYHAAGKSSAEGHQWTDAGMVSDYIEKNVRAWFRSYPHRQYDAMVYSQHGFIWNHALDHGKSVRIYGEACFTEFDESLKWADIYQKYLKKEPFDFKNTSTISRVRPILSQDYPGYDDPKINDQLRADAFIREIKHYEQLPGDSLPELMILALPNDHTAGTTPGFPTPRAMVADNDLALGKIMEALTHSRFWESTVVFVTEDDSQGGWDHISSYRTGALVLSPYSKLGRTVRTNYNQISMLRTIELILGLPPMNPIDATALPMFDCFTNKSTATPYTVLPNRIPLDEMNKPLTSLSGPALKFAKLSARNAKEGTDKGDDDQMNRILWFAAKGKLPYPSAYASAVKSDDDDG</sequence>
<dbReference type="InterPro" id="IPR017850">
    <property type="entry name" value="Alkaline_phosphatase_core_sf"/>
</dbReference>
<evidence type="ECO:0000256" key="1">
    <source>
        <dbReference type="ARBA" id="ARBA00022801"/>
    </source>
</evidence>
<dbReference type="NCBIfam" id="TIGR02276">
    <property type="entry name" value="beta_rpt_yvtn"/>
    <property type="match status" value="1"/>
</dbReference>
<keyword evidence="1" id="KW-0378">Hydrolase</keyword>
<dbReference type="Pfam" id="PF04185">
    <property type="entry name" value="Phosphoesterase"/>
    <property type="match status" value="1"/>
</dbReference>
<dbReference type="InterPro" id="IPR051200">
    <property type="entry name" value="Host-pathogen_enzymatic-act"/>
</dbReference>